<evidence type="ECO:0000313" key="2">
    <source>
        <dbReference type="EMBL" id="KAF7632293.1"/>
    </source>
</evidence>
<organism evidence="2 3">
    <name type="scientific">Meloidogyne graminicola</name>
    <dbReference type="NCBI Taxonomy" id="189291"/>
    <lineage>
        <taxon>Eukaryota</taxon>
        <taxon>Metazoa</taxon>
        <taxon>Ecdysozoa</taxon>
        <taxon>Nematoda</taxon>
        <taxon>Chromadorea</taxon>
        <taxon>Rhabditida</taxon>
        <taxon>Tylenchina</taxon>
        <taxon>Tylenchomorpha</taxon>
        <taxon>Tylenchoidea</taxon>
        <taxon>Meloidogynidae</taxon>
        <taxon>Meloidogyninae</taxon>
        <taxon>Meloidogyne</taxon>
    </lineage>
</organism>
<reference evidence="2" key="1">
    <citation type="journal article" date="2020" name="Ecol. Evol.">
        <title>Genome structure and content of the rice root-knot nematode (Meloidogyne graminicola).</title>
        <authorList>
            <person name="Phan N.T."/>
            <person name="Danchin E.G.J."/>
            <person name="Klopp C."/>
            <person name="Perfus-Barbeoch L."/>
            <person name="Kozlowski D.K."/>
            <person name="Koutsovoulos G.D."/>
            <person name="Lopez-Roques C."/>
            <person name="Bouchez O."/>
            <person name="Zahm M."/>
            <person name="Besnard G."/>
            <person name="Bellafiore S."/>
        </authorList>
    </citation>
    <scope>NUCLEOTIDE SEQUENCE</scope>
    <source>
        <strain evidence="2">VN-18</strain>
    </source>
</reference>
<dbReference type="EMBL" id="JABEBT010000106">
    <property type="protein sequence ID" value="KAF7632293.1"/>
    <property type="molecule type" value="Genomic_DNA"/>
</dbReference>
<gene>
    <name evidence="2" type="ORF">Mgra_00008302</name>
</gene>
<keyword evidence="3" id="KW-1185">Reference proteome</keyword>
<protein>
    <submittedName>
        <fullName evidence="2">Uncharacterized protein</fullName>
    </submittedName>
</protein>
<dbReference type="AlphaFoldDB" id="A0A8S9ZG46"/>
<dbReference type="Proteomes" id="UP000605970">
    <property type="component" value="Unassembled WGS sequence"/>
</dbReference>
<keyword evidence="1" id="KW-0732">Signal</keyword>
<evidence type="ECO:0000256" key="1">
    <source>
        <dbReference type="SAM" id="SignalP"/>
    </source>
</evidence>
<feature type="chain" id="PRO_5035846653" evidence="1">
    <location>
        <begin position="20"/>
        <end position="35"/>
    </location>
</feature>
<sequence length="35" mass="4326">MKLLLVILIFPHFELFVQARMFLNLLNRWLNILQK</sequence>
<comment type="caution">
    <text evidence="2">The sequence shown here is derived from an EMBL/GenBank/DDBJ whole genome shotgun (WGS) entry which is preliminary data.</text>
</comment>
<proteinExistence type="predicted"/>
<feature type="signal peptide" evidence="1">
    <location>
        <begin position="1"/>
        <end position="19"/>
    </location>
</feature>
<name>A0A8S9ZG46_9BILA</name>
<evidence type="ECO:0000313" key="3">
    <source>
        <dbReference type="Proteomes" id="UP000605970"/>
    </source>
</evidence>
<accession>A0A8S9ZG46</accession>